<dbReference type="PROSITE" id="PS00107">
    <property type="entry name" value="PROTEIN_KINASE_ATP"/>
    <property type="match status" value="1"/>
</dbReference>
<evidence type="ECO:0008006" key="10">
    <source>
        <dbReference type="Google" id="ProtNLM"/>
    </source>
</evidence>
<dbReference type="Gene3D" id="1.10.510.10">
    <property type="entry name" value="Transferase(Phosphotransferase) domain 1"/>
    <property type="match status" value="2"/>
</dbReference>
<keyword evidence="2 5" id="KW-0547">Nucleotide-binding</keyword>
<gene>
    <name evidence="8" type="ORF">GCM10010492_59150</name>
</gene>
<evidence type="ECO:0000313" key="8">
    <source>
        <dbReference type="EMBL" id="GAA0251049.1"/>
    </source>
</evidence>
<keyword evidence="1" id="KW-0808">Transferase</keyword>
<dbReference type="InterPro" id="IPR011528">
    <property type="entry name" value="NERD"/>
</dbReference>
<evidence type="ECO:0000259" key="6">
    <source>
        <dbReference type="PROSITE" id="PS50011"/>
    </source>
</evidence>
<dbReference type="InterPro" id="IPR017441">
    <property type="entry name" value="Protein_kinase_ATP_BS"/>
</dbReference>
<keyword evidence="4 5" id="KW-0067">ATP-binding</keyword>
<accession>A0ABP3E2Z1</accession>
<evidence type="ECO:0000256" key="4">
    <source>
        <dbReference type="ARBA" id="ARBA00022840"/>
    </source>
</evidence>
<proteinExistence type="predicted"/>
<dbReference type="InterPro" id="IPR011009">
    <property type="entry name" value="Kinase-like_dom_sf"/>
</dbReference>
<keyword evidence="9" id="KW-1185">Reference proteome</keyword>
<reference evidence="9" key="1">
    <citation type="journal article" date="2019" name="Int. J. Syst. Evol. Microbiol.">
        <title>The Global Catalogue of Microorganisms (GCM) 10K type strain sequencing project: providing services to taxonomists for standard genome sequencing and annotation.</title>
        <authorList>
            <consortium name="The Broad Institute Genomics Platform"/>
            <consortium name="The Broad Institute Genome Sequencing Center for Infectious Disease"/>
            <person name="Wu L."/>
            <person name="Ma J."/>
        </authorList>
    </citation>
    <scope>NUCLEOTIDE SEQUENCE [LARGE SCALE GENOMIC DNA]</scope>
    <source>
        <strain evidence="9">JCM 3380</strain>
    </source>
</reference>
<feature type="domain" description="Protein kinase" evidence="6">
    <location>
        <begin position="502"/>
        <end position="761"/>
    </location>
</feature>
<dbReference type="EMBL" id="BAAABU010000019">
    <property type="protein sequence ID" value="GAA0251049.1"/>
    <property type="molecule type" value="Genomic_DNA"/>
</dbReference>
<dbReference type="PROSITE" id="PS50011">
    <property type="entry name" value="PROTEIN_KINASE_DOM"/>
    <property type="match status" value="2"/>
</dbReference>
<dbReference type="Pfam" id="PF00069">
    <property type="entry name" value="Pkinase"/>
    <property type="match status" value="1"/>
</dbReference>
<organism evidence="8 9">
    <name type="scientific">Saccharothrix mutabilis subsp. mutabilis</name>
    <dbReference type="NCBI Taxonomy" id="66855"/>
    <lineage>
        <taxon>Bacteria</taxon>
        <taxon>Bacillati</taxon>
        <taxon>Actinomycetota</taxon>
        <taxon>Actinomycetes</taxon>
        <taxon>Pseudonocardiales</taxon>
        <taxon>Pseudonocardiaceae</taxon>
        <taxon>Saccharothrix</taxon>
    </lineage>
</organism>
<dbReference type="Pfam" id="PF08378">
    <property type="entry name" value="NERD"/>
    <property type="match status" value="1"/>
</dbReference>
<evidence type="ECO:0000256" key="5">
    <source>
        <dbReference type="PROSITE-ProRule" id="PRU10141"/>
    </source>
</evidence>
<comment type="caution">
    <text evidence="8">The sequence shown here is derived from an EMBL/GenBank/DDBJ whole genome shotgun (WGS) entry which is preliminary data.</text>
</comment>
<dbReference type="InterPro" id="IPR000719">
    <property type="entry name" value="Prot_kinase_dom"/>
</dbReference>
<dbReference type="SMART" id="SM00220">
    <property type="entry name" value="S_TKc"/>
    <property type="match status" value="1"/>
</dbReference>
<evidence type="ECO:0000313" key="9">
    <source>
        <dbReference type="Proteomes" id="UP001500416"/>
    </source>
</evidence>
<dbReference type="PANTHER" id="PTHR24349">
    <property type="entry name" value="SERINE/THREONINE-PROTEIN KINASE"/>
    <property type="match status" value="1"/>
</dbReference>
<dbReference type="RefSeq" id="WP_343937222.1">
    <property type="nucleotide sequence ID" value="NZ_BAAABU010000019.1"/>
</dbReference>
<dbReference type="Proteomes" id="UP001500416">
    <property type="component" value="Unassembled WGS sequence"/>
</dbReference>
<evidence type="ECO:0000256" key="1">
    <source>
        <dbReference type="ARBA" id="ARBA00022679"/>
    </source>
</evidence>
<keyword evidence="3" id="KW-0418">Kinase</keyword>
<evidence type="ECO:0000259" key="7">
    <source>
        <dbReference type="PROSITE" id="PS50965"/>
    </source>
</evidence>
<dbReference type="InterPro" id="IPR050205">
    <property type="entry name" value="CDPK_Ser/Thr_kinases"/>
</dbReference>
<dbReference type="Pfam" id="PF07714">
    <property type="entry name" value="PK_Tyr_Ser-Thr"/>
    <property type="match status" value="1"/>
</dbReference>
<feature type="domain" description="NERD" evidence="7">
    <location>
        <begin position="19"/>
        <end position="132"/>
    </location>
</feature>
<protein>
    <recommendedName>
        <fullName evidence="10">Serine/threonine protein kinase</fullName>
    </recommendedName>
</protein>
<dbReference type="PROSITE" id="PS50965">
    <property type="entry name" value="NERD"/>
    <property type="match status" value="1"/>
</dbReference>
<name>A0ABP3E2Z1_9PSEU</name>
<feature type="domain" description="Protein kinase" evidence="6">
    <location>
        <begin position="204"/>
        <end position="474"/>
    </location>
</feature>
<sequence>MARRDERWWFQEEVSPFRWEQDALEHVKRSVRGEFPYRGWATFTFTAATGRVNECDLLIAAPGGLFLVEIKSHPGAVRAHTGNWRFNDGGTRRALRNPLHLVDRKAKELRMVLDRAAGRLGVPDRVPRVEPVVFLSAPGLVADMDEVQRHRVYARDRESTGLPWLWRDLLGVDGTEVSPEFARDVLPDLLAEADIGAATAHLRFGGEWELDRGPLNAGVDWEDRLARRDGDIVEEGRLRVYLSADQATPAARRAVERAAEREYRLLQRIVHRGVAQPLRFGPHPGGWAILFRHNASDLRLDDYLELREPTLAQRLDLVRQLAEAVHYAHGHALCHRALSARSVWVSADERPVLRIADWRSAFRLAQPAASVGHTVAVSFSDPDDPYLAPESEIPGANPVALDVFGLGAIAHLVLCGEEPARRRAELRDRLAVEQGLRPPRGIPEGFSELVFDATRNDPRLRLSVDGFLRRLDALEREHLATDHLPAVDPLVARPGQYLERRWLVERVLGTGSTARALQVARTTDDGGVDRRVFKVALDEGRAARLRAEADVLRHVGGSGVVRLLAGPREVHGRTVLELEYAGTRSVGARLRAEGRLDRPELERFGLDLLRALALLAAEGVVHRDLKPDNFGLRERPGSDPELVLYDLSLSDAPLTEVTVGTGGYLDPFLGSARRPLYDGHAERYAAAVSLHEMASGVLPVWGDGGTHPGAVAADRPELATDRFDPELRAGLTRFFQRALHRDAARRHPDLPAMEAAWREVFPTRRRSLAGMRLRAPAWTRGRAPVGFAAVVLLTLSAVYAFVALQPPRPMIWTVVTPSVSKVPPHRPPGPVSVENPQMTFTITSPPGGAFVADTGIFGGVQSESVYYDDRARHLAANVKLYPPGTFDRTAVLGRRAFTVGPRTAFHLDDFPDPRPRSGWTYPTPAVVVQYGADTWLVVRGYEWSERDELVDLAGRVEVGARRQLRFPVRFGYVPGGLAVCGAYDGLSDPGRGANDGWRAYLHLCDDKASESATGYGEAVVIDLSSANLTPARPAWDTDTTGHTTPLEGGLVVDCGTFGAAIVVRASHRSRYAEADLEQMARSLEIRDLTDPTTWFTAAEAIG</sequence>
<dbReference type="InterPro" id="IPR001245">
    <property type="entry name" value="Ser-Thr/Tyr_kinase_cat_dom"/>
</dbReference>
<evidence type="ECO:0000256" key="3">
    <source>
        <dbReference type="ARBA" id="ARBA00022777"/>
    </source>
</evidence>
<feature type="binding site" evidence="5">
    <location>
        <position position="534"/>
    </location>
    <ligand>
        <name>ATP</name>
        <dbReference type="ChEBI" id="CHEBI:30616"/>
    </ligand>
</feature>
<evidence type="ECO:0000256" key="2">
    <source>
        <dbReference type="ARBA" id="ARBA00022741"/>
    </source>
</evidence>
<dbReference type="SUPFAM" id="SSF56112">
    <property type="entry name" value="Protein kinase-like (PK-like)"/>
    <property type="match status" value="2"/>
</dbReference>